<dbReference type="AlphaFoldDB" id="A0AAD7CPN7"/>
<reference evidence="1" key="1">
    <citation type="submission" date="2023-03" db="EMBL/GenBank/DDBJ databases">
        <title>Massive genome expansion in bonnet fungi (Mycena s.s.) driven by repeated elements and novel gene families across ecological guilds.</title>
        <authorList>
            <consortium name="Lawrence Berkeley National Laboratory"/>
            <person name="Harder C.B."/>
            <person name="Miyauchi S."/>
            <person name="Viragh M."/>
            <person name="Kuo A."/>
            <person name="Thoen E."/>
            <person name="Andreopoulos B."/>
            <person name="Lu D."/>
            <person name="Skrede I."/>
            <person name="Drula E."/>
            <person name="Henrissat B."/>
            <person name="Morin E."/>
            <person name="Kohler A."/>
            <person name="Barry K."/>
            <person name="LaButti K."/>
            <person name="Morin E."/>
            <person name="Salamov A."/>
            <person name="Lipzen A."/>
            <person name="Mereny Z."/>
            <person name="Hegedus B."/>
            <person name="Baldrian P."/>
            <person name="Stursova M."/>
            <person name="Weitz H."/>
            <person name="Taylor A."/>
            <person name="Grigoriev I.V."/>
            <person name="Nagy L.G."/>
            <person name="Martin F."/>
            <person name="Kauserud H."/>
        </authorList>
    </citation>
    <scope>NUCLEOTIDE SEQUENCE</scope>
    <source>
        <strain evidence="1">CBHHK067</strain>
    </source>
</reference>
<sequence>MKAWLGRVKELITPKVKVKAPFVPDPVFAAPAPVPVVPAAAPAPVLVAPHPAPTLATEMDVKPPPRLVFRICRDAFPGFDFSASCPGDGDSNPASDPEEQPLALMRVLRRFIPTLIGPPDASSPDAKRFPVSLPPPSPVCVASRSPAFPSRASVVPFQTMVAHPAQVCSRRAAASHCPPSARSRVLRLGPAVLAWSDRQPHVLSPVALFFLLFSSFSRYLSALRPHRHGLFLGHPRTAPPLNLRLPRSFFPLYRSHLVNGSSFRTPAQYLLREHDPL</sequence>
<comment type="caution">
    <text evidence="1">The sequence shown here is derived from an EMBL/GenBank/DDBJ whole genome shotgun (WGS) entry which is preliminary data.</text>
</comment>
<keyword evidence="2" id="KW-1185">Reference proteome</keyword>
<evidence type="ECO:0000313" key="2">
    <source>
        <dbReference type="Proteomes" id="UP001221757"/>
    </source>
</evidence>
<dbReference type="Proteomes" id="UP001221757">
    <property type="component" value="Unassembled WGS sequence"/>
</dbReference>
<accession>A0AAD7CPN7</accession>
<name>A0AAD7CPN7_MYCRO</name>
<organism evidence="1 2">
    <name type="scientific">Mycena rosella</name>
    <name type="common">Pink bonnet</name>
    <name type="synonym">Agaricus rosellus</name>
    <dbReference type="NCBI Taxonomy" id="1033263"/>
    <lineage>
        <taxon>Eukaryota</taxon>
        <taxon>Fungi</taxon>
        <taxon>Dikarya</taxon>
        <taxon>Basidiomycota</taxon>
        <taxon>Agaricomycotina</taxon>
        <taxon>Agaricomycetes</taxon>
        <taxon>Agaricomycetidae</taxon>
        <taxon>Agaricales</taxon>
        <taxon>Marasmiineae</taxon>
        <taxon>Mycenaceae</taxon>
        <taxon>Mycena</taxon>
    </lineage>
</organism>
<protein>
    <submittedName>
        <fullName evidence="1">Uncharacterized protein</fullName>
    </submittedName>
</protein>
<gene>
    <name evidence="1" type="ORF">B0H17DRAFT_358831</name>
</gene>
<proteinExistence type="predicted"/>
<dbReference type="EMBL" id="JARKIE010000296">
    <property type="protein sequence ID" value="KAJ7656690.1"/>
    <property type="molecule type" value="Genomic_DNA"/>
</dbReference>
<evidence type="ECO:0000313" key="1">
    <source>
        <dbReference type="EMBL" id="KAJ7656690.1"/>
    </source>
</evidence>